<evidence type="ECO:0000256" key="4">
    <source>
        <dbReference type="ARBA" id="ARBA00022801"/>
    </source>
</evidence>
<dbReference type="GO" id="GO:0004521">
    <property type="term" value="F:RNA endonuclease activity"/>
    <property type="evidence" value="ECO:0007669"/>
    <property type="project" value="InterPro"/>
</dbReference>
<comment type="cofactor">
    <cofactor evidence="1">
        <name>a divalent metal cation</name>
        <dbReference type="ChEBI" id="CHEBI:60240"/>
    </cofactor>
</comment>
<dbReference type="PATRIC" id="fig|1121338.3.peg.320"/>
<dbReference type="Pfam" id="PF03755">
    <property type="entry name" value="YicC-like_N"/>
    <property type="match status" value="1"/>
</dbReference>
<dbReference type="STRING" id="1121338.CLTEP_03160"/>
<protein>
    <recommendedName>
        <fullName evidence="10">YicC family protein</fullName>
    </recommendedName>
</protein>
<dbReference type="EMBL" id="LTBA01000001">
    <property type="protein sequence ID" value="KYH35923.1"/>
    <property type="molecule type" value="Genomic_DNA"/>
</dbReference>
<evidence type="ECO:0008006" key="10">
    <source>
        <dbReference type="Google" id="ProtNLM"/>
    </source>
</evidence>
<gene>
    <name evidence="8" type="ORF">CLTEP_03160</name>
</gene>
<keyword evidence="9" id="KW-1185">Reference proteome</keyword>
<sequence>MEDGQCFVVEVKSVNHRYLDINVKMPRTLISLEDKIRKLVSQRISRGKVDIYITQKRFDREDVEACLNEVLADSYYDCLLKIRDRYGVRDDISVSSIARFPEVISIQQKEEDYEKVWSILKKPLEGALELMISMRKCEGEKLCKDISQKCENIKLLIDNIEKRAPKVVEQYSDKLNARLKKILNESQYDESRIAMEIAIFADKASIDEEIVRLNSHIVQLRETLNLSEPVGRKLDFIVQEMNRETNTIASKANDLEIVNAILNVKSEIEKIREQTQNIE</sequence>
<dbReference type="InterPro" id="IPR005229">
    <property type="entry name" value="YicC/YloC-like"/>
</dbReference>
<dbReference type="InterPro" id="IPR013527">
    <property type="entry name" value="YicC-like_N"/>
</dbReference>
<evidence type="ECO:0000256" key="2">
    <source>
        <dbReference type="ARBA" id="ARBA00022722"/>
    </source>
</evidence>
<accession>A0A151B7Y7</accession>
<dbReference type="PANTHER" id="PTHR30636:SF3">
    <property type="entry name" value="UPF0701 PROTEIN YICC"/>
    <property type="match status" value="1"/>
</dbReference>
<evidence type="ECO:0000256" key="1">
    <source>
        <dbReference type="ARBA" id="ARBA00001968"/>
    </source>
</evidence>
<evidence type="ECO:0000259" key="7">
    <source>
        <dbReference type="Pfam" id="PF08340"/>
    </source>
</evidence>
<dbReference type="NCBIfam" id="TIGR00255">
    <property type="entry name" value="YicC/YloC family endoribonuclease"/>
    <property type="match status" value="1"/>
</dbReference>
<keyword evidence="3" id="KW-0255">Endonuclease</keyword>
<feature type="domain" description="Endoribonuclease YicC-like N-terminal" evidence="6">
    <location>
        <begin position="5"/>
        <end position="142"/>
    </location>
</feature>
<organism evidence="8 9">
    <name type="scientific">Clostridium tepidiprofundi DSM 19306</name>
    <dbReference type="NCBI Taxonomy" id="1121338"/>
    <lineage>
        <taxon>Bacteria</taxon>
        <taxon>Bacillati</taxon>
        <taxon>Bacillota</taxon>
        <taxon>Clostridia</taxon>
        <taxon>Eubacteriales</taxon>
        <taxon>Clostridiaceae</taxon>
        <taxon>Clostridium</taxon>
    </lineage>
</organism>
<evidence type="ECO:0000256" key="3">
    <source>
        <dbReference type="ARBA" id="ARBA00022759"/>
    </source>
</evidence>
<keyword evidence="4" id="KW-0378">Hydrolase</keyword>
<dbReference type="Proteomes" id="UP000075531">
    <property type="component" value="Unassembled WGS sequence"/>
</dbReference>
<evidence type="ECO:0000256" key="5">
    <source>
        <dbReference type="ARBA" id="ARBA00035648"/>
    </source>
</evidence>
<evidence type="ECO:0000313" key="8">
    <source>
        <dbReference type="EMBL" id="KYH35923.1"/>
    </source>
</evidence>
<dbReference type="AlphaFoldDB" id="A0A151B7Y7"/>
<dbReference type="InterPro" id="IPR013551">
    <property type="entry name" value="YicC-like_C"/>
</dbReference>
<comment type="caution">
    <text evidence="8">The sequence shown here is derived from an EMBL/GenBank/DDBJ whole genome shotgun (WGS) entry which is preliminary data.</text>
</comment>
<dbReference type="GO" id="GO:0016787">
    <property type="term" value="F:hydrolase activity"/>
    <property type="evidence" value="ECO:0007669"/>
    <property type="project" value="UniProtKB-KW"/>
</dbReference>
<proteinExistence type="inferred from homology"/>
<reference evidence="8 9" key="1">
    <citation type="submission" date="2016-02" db="EMBL/GenBank/DDBJ databases">
        <title>Genome sequence of Clostridium tepidiprofundi DSM 19306.</title>
        <authorList>
            <person name="Poehlein A."/>
            <person name="Daniel R."/>
        </authorList>
    </citation>
    <scope>NUCLEOTIDE SEQUENCE [LARGE SCALE GENOMIC DNA]</scope>
    <source>
        <strain evidence="8 9">DSM 19306</strain>
    </source>
</reference>
<evidence type="ECO:0000313" key="9">
    <source>
        <dbReference type="Proteomes" id="UP000075531"/>
    </source>
</evidence>
<dbReference type="Pfam" id="PF08340">
    <property type="entry name" value="YicC-like_C"/>
    <property type="match status" value="1"/>
</dbReference>
<name>A0A151B7Y7_9CLOT</name>
<evidence type="ECO:0000259" key="6">
    <source>
        <dbReference type="Pfam" id="PF03755"/>
    </source>
</evidence>
<comment type="similarity">
    <text evidence="5">Belongs to the YicC/YloC family.</text>
</comment>
<keyword evidence="2" id="KW-0540">Nuclease</keyword>
<dbReference type="PANTHER" id="PTHR30636">
    <property type="entry name" value="UPF0701 PROTEIN YICC"/>
    <property type="match status" value="1"/>
</dbReference>
<feature type="domain" description="Endoribonuclease YicC-like C-terminal" evidence="7">
    <location>
        <begin position="160"/>
        <end position="279"/>
    </location>
</feature>